<dbReference type="EMBL" id="JAATJU010017999">
    <property type="protein sequence ID" value="KAH0516984.1"/>
    <property type="molecule type" value="Genomic_DNA"/>
</dbReference>
<feature type="transmembrane region" description="Helical" evidence="7">
    <location>
        <begin position="234"/>
        <end position="251"/>
    </location>
</feature>
<feature type="region of interest" description="Disordered" evidence="6">
    <location>
        <begin position="561"/>
        <end position="581"/>
    </location>
</feature>
<evidence type="ECO:0000313" key="9">
    <source>
        <dbReference type="Proteomes" id="UP000710432"/>
    </source>
</evidence>
<dbReference type="PANTHER" id="PTHR21346">
    <property type="entry name" value="FUN14 DOMAIN CONTAINING"/>
    <property type="match status" value="1"/>
</dbReference>
<evidence type="ECO:0000256" key="5">
    <source>
        <dbReference type="ARBA" id="ARBA00023136"/>
    </source>
</evidence>
<feature type="transmembrane region" description="Helical" evidence="7">
    <location>
        <begin position="646"/>
        <end position="667"/>
    </location>
</feature>
<dbReference type="PANTHER" id="PTHR21346:SF9">
    <property type="entry name" value="FUN14 DOMAIN CONTAINING 2B"/>
    <property type="match status" value="1"/>
</dbReference>
<dbReference type="AlphaFoldDB" id="A0A8J6L1Z2"/>
<feature type="compositionally biased region" description="Basic and acidic residues" evidence="6">
    <location>
        <begin position="572"/>
        <end position="581"/>
    </location>
</feature>
<evidence type="ECO:0000256" key="6">
    <source>
        <dbReference type="SAM" id="MobiDB-lite"/>
    </source>
</evidence>
<sequence length="858" mass="94033">MTTTTSTTNVTAKRSISCPTDPLRLSSRNSQLTEMATNNQEHIDAYEALDLTEFDKKQPWWRKFIRKYTRSAGEKYSVTTQLLIGGITGWCTGFIFQKVGKLAATAVGGGIILLELANHTGHIKVDWNRVEKDMKKAKEQLKIRKSAQLPTEVKSKAEELVSFIKQNVLVTGGFFGGFVLVAAVFDSSGQGEEASVARVGVVWAVIMASLGSEAEREPLLGASSPGSRPRKEPLIVSIFISVAANCLYAYVHVPAAHNKYYMLIARGLVGFGAGNVAVVRSYIAGATSLQERTSAMANTSTCQALGFILGPAEAHSPPALFRHGRGNGYICPRAEGQQAMTTTTITTNVTAKRSISCPTDPLRLSSRNSQLTEMATNNQEHIDAYEALDLTEFGKNQPWWRKLFGQETRSAGEKYSVATQLLVGGITGWCTGFIFQKVGKLAATAVGGGFFLLQFANHTGYIKVDWNRVEKDMKKAKEQLKIRKSAQLPTEVKSKAEELVSFIKQNVLVTGGFFGGFLLGAQAQLRRCLTTWAEEKQVSRELARRLVRAVIMASLGSEAEREPLLGSGSPGSREHRVDDSGRQCKSVNFREENTDEVQIPGGCIDQVAVVATNILFFVVLFIFALFETILTPLTMDMYAWTQEQAVLYDGIILAALGVEAVVVFMGVKLLSKKIDERAILLGGLVVVWVGFFILLPWGNQFPKVQWEDLHNSSIPNTTFGEIIIDLWSSLREDHSQQPTGCPIEQAWCLYTPVIHLAQLLTAAVLVGVGYPACNVMSYTLYSKVLGPKPQGMYMGWLSASGSAARILGPVFISHVYTYLGPRWALSLVCGIVVLTISLMGAVYRRLVAFSVRYGQIQE</sequence>
<evidence type="ECO:0000313" key="8">
    <source>
        <dbReference type="EMBL" id="KAH0516984.1"/>
    </source>
</evidence>
<dbReference type="Proteomes" id="UP000710432">
    <property type="component" value="Unassembled WGS sequence"/>
</dbReference>
<proteinExistence type="inferred from homology"/>
<dbReference type="InterPro" id="IPR036259">
    <property type="entry name" value="MFS_trans_sf"/>
</dbReference>
<accession>A0A8J6L1Z2</accession>
<reference evidence="8" key="1">
    <citation type="submission" date="2020-03" db="EMBL/GenBank/DDBJ databases">
        <title>Studies in the Genomics of Life Span.</title>
        <authorList>
            <person name="Glass D."/>
        </authorList>
    </citation>
    <scope>NUCLEOTIDE SEQUENCE</scope>
    <source>
        <strain evidence="8">LTLLF</strain>
        <tissue evidence="8">Muscle</tissue>
    </source>
</reference>
<feature type="transmembrane region" description="Helical" evidence="7">
    <location>
        <begin position="759"/>
        <end position="781"/>
    </location>
</feature>
<comment type="caution">
    <text evidence="8">The sequence shown here is derived from an EMBL/GenBank/DDBJ whole genome shotgun (WGS) entry which is preliminary data.</text>
</comment>
<evidence type="ECO:0000256" key="7">
    <source>
        <dbReference type="SAM" id="Phobius"/>
    </source>
</evidence>
<feature type="transmembrane region" description="Helical" evidence="7">
    <location>
        <begin position="168"/>
        <end position="185"/>
    </location>
</feature>
<protein>
    <submittedName>
        <fullName evidence="8">Major facilitator superfamily domain-containing protein 8</fullName>
    </submittedName>
</protein>
<dbReference type="SUPFAM" id="SSF103473">
    <property type="entry name" value="MFS general substrate transporter"/>
    <property type="match status" value="2"/>
</dbReference>
<gene>
    <name evidence="8" type="ORF">LTLLF_123130</name>
</gene>
<dbReference type="Gene3D" id="1.20.1250.20">
    <property type="entry name" value="MFS general substrate transporter like domains"/>
    <property type="match status" value="2"/>
</dbReference>
<feature type="transmembrane region" description="Helical" evidence="7">
    <location>
        <begin position="263"/>
        <end position="283"/>
    </location>
</feature>
<dbReference type="InterPro" id="IPR007014">
    <property type="entry name" value="FUN14"/>
</dbReference>
<dbReference type="GO" id="GO:0000422">
    <property type="term" value="P:autophagy of mitochondrion"/>
    <property type="evidence" value="ECO:0007669"/>
    <property type="project" value="TreeGrafter"/>
</dbReference>
<feature type="transmembrane region" description="Helical" evidence="7">
    <location>
        <begin position="679"/>
        <end position="698"/>
    </location>
</feature>
<evidence type="ECO:0000256" key="4">
    <source>
        <dbReference type="ARBA" id="ARBA00022989"/>
    </source>
</evidence>
<feature type="transmembrane region" description="Helical" evidence="7">
    <location>
        <begin position="823"/>
        <end position="843"/>
    </location>
</feature>
<dbReference type="GO" id="GO:0005741">
    <property type="term" value="C:mitochondrial outer membrane"/>
    <property type="evidence" value="ECO:0007669"/>
    <property type="project" value="UniProtKB-SubCell"/>
</dbReference>
<name>A0A8J6L1Z2_MICOH</name>
<feature type="transmembrane region" description="Helical" evidence="7">
    <location>
        <begin position="607"/>
        <end position="626"/>
    </location>
</feature>
<evidence type="ECO:0000256" key="1">
    <source>
        <dbReference type="ARBA" id="ARBA00004374"/>
    </source>
</evidence>
<evidence type="ECO:0000256" key="2">
    <source>
        <dbReference type="ARBA" id="ARBA00009160"/>
    </source>
</evidence>
<keyword evidence="4 7" id="KW-1133">Transmembrane helix</keyword>
<organism evidence="8 9">
    <name type="scientific">Microtus ochrogaster</name>
    <name type="common">Prairie vole</name>
    <dbReference type="NCBI Taxonomy" id="79684"/>
    <lineage>
        <taxon>Eukaryota</taxon>
        <taxon>Metazoa</taxon>
        <taxon>Chordata</taxon>
        <taxon>Craniata</taxon>
        <taxon>Vertebrata</taxon>
        <taxon>Euteleostomi</taxon>
        <taxon>Mammalia</taxon>
        <taxon>Eutheria</taxon>
        <taxon>Euarchontoglires</taxon>
        <taxon>Glires</taxon>
        <taxon>Rodentia</taxon>
        <taxon>Myomorpha</taxon>
        <taxon>Muroidea</taxon>
        <taxon>Cricetidae</taxon>
        <taxon>Arvicolinae</taxon>
        <taxon>Microtus</taxon>
    </lineage>
</organism>
<keyword evidence="5 7" id="KW-0472">Membrane</keyword>
<comment type="similarity">
    <text evidence="2">Belongs to the FUN14 family.</text>
</comment>
<comment type="subcellular location">
    <subcellularLocation>
        <location evidence="1">Mitochondrion outer membrane</location>
        <topology evidence="1">Multi-pass membrane protein</topology>
    </subcellularLocation>
</comment>
<dbReference type="Pfam" id="PF04930">
    <property type="entry name" value="FUN14"/>
    <property type="match status" value="2"/>
</dbReference>
<keyword evidence="3 7" id="KW-0812">Transmembrane</keyword>
<feature type="transmembrane region" description="Helical" evidence="7">
    <location>
        <begin position="793"/>
        <end position="817"/>
    </location>
</feature>
<feature type="transmembrane region" description="Helical" evidence="7">
    <location>
        <begin position="197"/>
        <end position="214"/>
    </location>
</feature>
<evidence type="ECO:0000256" key="3">
    <source>
        <dbReference type="ARBA" id="ARBA00022692"/>
    </source>
</evidence>